<gene>
    <name evidence="2" type="ORF">KP014_12465</name>
    <name evidence="3" type="ORF">SAMN04487895_105301</name>
</gene>
<dbReference type="STRING" id="1333845.SAMN04487895_105301"/>
<keyword evidence="1" id="KW-1133">Transmembrane helix</keyword>
<proteinExistence type="predicted"/>
<evidence type="ECO:0000313" key="3">
    <source>
        <dbReference type="EMBL" id="SEO18336.1"/>
    </source>
</evidence>
<dbReference type="EMBL" id="FODH01000005">
    <property type="protein sequence ID" value="SEO18336.1"/>
    <property type="molecule type" value="Genomic_DNA"/>
</dbReference>
<dbReference type="Pfam" id="PF06197">
    <property type="entry name" value="DUF998"/>
    <property type="match status" value="1"/>
</dbReference>
<dbReference type="InterPro" id="IPR009339">
    <property type="entry name" value="DUF998"/>
</dbReference>
<keyword evidence="1" id="KW-0812">Transmembrane</keyword>
<dbReference type="Proteomes" id="UP000683429">
    <property type="component" value="Chromosome"/>
</dbReference>
<dbReference type="AlphaFoldDB" id="A0A1H8MMI0"/>
<evidence type="ECO:0000256" key="1">
    <source>
        <dbReference type="SAM" id="Phobius"/>
    </source>
</evidence>
<protein>
    <submittedName>
        <fullName evidence="2">DUF998 domain-containing protein</fullName>
    </submittedName>
</protein>
<feature type="transmembrane region" description="Helical" evidence="1">
    <location>
        <begin position="123"/>
        <end position="143"/>
    </location>
</feature>
<evidence type="ECO:0000313" key="2">
    <source>
        <dbReference type="EMBL" id="QWU17867.1"/>
    </source>
</evidence>
<dbReference type="RefSeq" id="WP_036596449.1">
    <property type="nucleotide sequence ID" value="NZ_CP076607.1"/>
</dbReference>
<feature type="transmembrane region" description="Helical" evidence="1">
    <location>
        <begin position="191"/>
        <end position="213"/>
    </location>
</feature>
<evidence type="ECO:0000313" key="4">
    <source>
        <dbReference type="Proteomes" id="UP000198809"/>
    </source>
</evidence>
<accession>A0A1H8MMI0</accession>
<reference evidence="2 5" key="2">
    <citation type="submission" date="2021-06" db="EMBL/GenBank/DDBJ databases">
        <title>Whole genome sequence of Paenibacillus sophorae DSM23020 for comparative genomics.</title>
        <authorList>
            <person name="Kim M.-J."/>
            <person name="Lee G."/>
            <person name="Shin J.-H."/>
        </authorList>
    </citation>
    <scope>NUCLEOTIDE SEQUENCE [LARGE SCALE GENOMIC DNA]</scope>
    <source>
        <strain evidence="2 5">DSM 23020</strain>
    </source>
</reference>
<sequence length="220" mass="23937">MSTLWKKRLLKLGIIVPISLNVVATVDALTRSEFNPIRHWISHQSLGERGWLGTWNLLLSGTLIIVFAIVLKLTLESGRSAVWGSIFMGTFGLGLLIAALFPIDPGLNWPPGLPASRSVSGQIHDIGGALVFGSLIAVCLVLSSKFKEGSDWIRWRVYSILSALVVFASFVLCSIFVALDFSNVMPSAPSGLFERISMAVGCLWIVLLTLRLLGNKESTN</sequence>
<reference evidence="3 4" key="1">
    <citation type="submission" date="2016-10" db="EMBL/GenBank/DDBJ databases">
        <authorList>
            <person name="de Groot N.N."/>
        </authorList>
    </citation>
    <scope>NUCLEOTIDE SEQUENCE [LARGE SCALE GENOMIC DNA]</scope>
    <source>
        <strain evidence="3 4">CGMCC 1.10238</strain>
    </source>
</reference>
<feature type="transmembrane region" description="Helical" evidence="1">
    <location>
        <begin position="155"/>
        <end position="179"/>
    </location>
</feature>
<keyword evidence="1" id="KW-0472">Membrane</keyword>
<dbReference type="Proteomes" id="UP000198809">
    <property type="component" value="Unassembled WGS sequence"/>
</dbReference>
<keyword evidence="5" id="KW-1185">Reference proteome</keyword>
<dbReference type="EMBL" id="CP076607">
    <property type="protein sequence ID" value="QWU17867.1"/>
    <property type="molecule type" value="Genomic_DNA"/>
</dbReference>
<dbReference type="OrthoDB" id="2608234at2"/>
<organism evidence="3 4">
    <name type="scientific">Paenibacillus sophorae</name>
    <dbReference type="NCBI Taxonomy" id="1333845"/>
    <lineage>
        <taxon>Bacteria</taxon>
        <taxon>Bacillati</taxon>
        <taxon>Bacillota</taxon>
        <taxon>Bacilli</taxon>
        <taxon>Bacillales</taxon>
        <taxon>Paenibacillaceae</taxon>
        <taxon>Paenibacillus</taxon>
    </lineage>
</organism>
<feature type="transmembrane region" description="Helical" evidence="1">
    <location>
        <begin position="82"/>
        <end position="103"/>
    </location>
</feature>
<feature type="transmembrane region" description="Helical" evidence="1">
    <location>
        <begin position="52"/>
        <end position="75"/>
    </location>
</feature>
<evidence type="ECO:0000313" key="5">
    <source>
        <dbReference type="Proteomes" id="UP000683429"/>
    </source>
</evidence>
<name>A0A1H8MMI0_9BACL</name>